<protein>
    <recommendedName>
        <fullName evidence="4">EccD-like transmembrane domain-containing protein</fullName>
    </recommendedName>
</protein>
<dbReference type="eggNOG" id="ENOG5031QX6">
    <property type="taxonomic scope" value="Bacteria"/>
</dbReference>
<feature type="transmembrane region" description="Helical" evidence="1">
    <location>
        <begin position="220"/>
        <end position="241"/>
    </location>
</feature>
<feature type="transmembrane region" description="Helical" evidence="1">
    <location>
        <begin position="144"/>
        <end position="162"/>
    </location>
</feature>
<feature type="transmembrane region" description="Helical" evidence="1">
    <location>
        <begin position="412"/>
        <end position="432"/>
    </location>
</feature>
<keyword evidence="1" id="KW-1133">Transmembrane helix</keyword>
<feature type="transmembrane region" description="Helical" evidence="1">
    <location>
        <begin position="375"/>
        <end position="400"/>
    </location>
</feature>
<comment type="caution">
    <text evidence="2">The sequence shown here is derived from an EMBL/GenBank/DDBJ whole genome shotgun (WGS) entry which is preliminary data.</text>
</comment>
<evidence type="ECO:0000313" key="2">
    <source>
        <dbReference type="EMBL" id="GAB47800.1"/>
    </source>
</evidence>
<organism evidence="2 3">
    <name type="scientific">Mobilicoccus pelagius NBRC 104925</name>
    <dbReference type="NCBI Taxonomy" id="1089455"/>
    <lineage>
        <taxon>Bacteria</taxon>
        <taxon>Bacillati</taxon>
        <taxon>Actinomycetota</taxon>
        <taxon>Actinomycetes</taxon>
        <taxon>Micrococcales</taxon>
        <taxon>Dermatophilaceae</taxon>
        <taxon>Mobilicoccus</taxon>
    </lineage>
</organism>
<keyword evidence="3" id="KW-1185">Reference proteome</keyword>
<feature type="transmembrane region" description="Helical" evidence="1">
    <location>
        <begin position="193"/>
        <end position="213"/>
    </location>
</feature>
<feature type="transmembrane region" description="Helical" evidence="1">
    <location>
        <begin position="322"/>
        <end position="340"/>
    </location>
</feature>
<dbReference type="EMBL" id="BAFE01000027">
    <property type="protein sequence ID" value="GAB47800.1"/>
    <property type="molecule type" value="Genomic_DNA"/>
</dbReference>
<accession>H5UPZ5</accession>
<feature type="transmembrane region" description="Helical" evidence="1">
    <location>
        <begin position="352"/>
        <end position="369"/>
    </location>
</feature>
<name>H5UPZ5_9MICO</name>
<dbReference type="AlphaFoldDB" id="H5UPZ5"/>
<evidence type="ECO:0000256" key="1">
    <source>
        <dbReference type="SAM" id="Phobius"/>
    </source>
</evidence>
<gene>
    <name evidence="2" type="ORF">MOPEL_029_00810</name>
</gene>
<feature type="transmembrane region" description="Helical" evidence="1">
    <location>
        <begin position="169"/>
        <end position="187"/>
    </location>
</feature>
<keyword evidence="1" id="KW-0812">Transmembrane</keyword>
<evidence type="ECO:0008006" key="4">
    <source>
        <dbReference type="Google" id="ProtNLM"/>
    </source>
</evidence>
<proteinExistence type="predicted"/>
<dbReference type="STRING" id="1089455.MOPEL_029_00810"/>
<keyword evidence="1" id="KW-0472">Membrane</keyword>
<sequence>MTASIRRVVRLTVLLPDDRVDVAVADDAVGAEVVRVARAASRTPVGGGDVDGWVLLHPTAGPIPLDATLQESLGRGRGPADGEVLTLAPRGAADTAPPVDDVAEHSAALLTPRGEPLGPRLAATIAVLVPVVAGGVAWANGRDVRAVAVAGLLIALATALWGRLRPETGVVAVPVVGVMGAAGALAASGTGPTWALVAACGALVLCGVLLLPTEPRLRPWLLAATATGALAGTAALGDAVLPRPGGLAPAALAAALLVTTATRISLTTSGLGRLDDRVARGEYVGEAGVTAAVARASDDLAALLWPASTAAVLLAAPLAATGRWGLCTALALALVVGTGARSMMRPRHVTPLVLGGGLAAVAVAMWGMGEASPRAIPAAVTALAVLVGIGGAGAGAGLHPVTVSRLRQAADVVGKAAVLAVPLLVLGVYDLYRVVWSASPF</sequence>
<feature type="transmembrane region" description="Helical" evidence="1">
    <location>
        <begin position="121"/>
        <end position="138"/>
    </location>
</feature>
<evidence type="ECO:0000313" key="3">
    <source>
        <dbReference type="Proteomes" id="UP000004367"/>
    </source>
</evidence>
<reference evidence="2 3" key="1">
    <citation type="submission" date="2012-02" db="EMBL/GenBank/DDBJ databases">
        <title>Whole genome shotgun sequence of Mobilicoccus pelagius NBRC 104925.</title>
        <authorList>
            <person name="Yoshida Y."/>
            <person name="Hosoyama A."/>
            <person name="Tsuchikane K."/>
            <person name="Katsumata H."/>
            <person name="Yamazaki S."/>
            <person name="Fujita N."/>
        </authorList>
    </citation>
    <scope>NUCLEOTIDE SEQUENCE [LARGE SCALE GENOMIC DNA]</scope>
    <source>
        <strain evidence="2 3">NBRC 104925</strain>
    </source>
</reference>
<dbReference type="Proteomes" id="UP000004367">
    <property type="component" value="Unassembled WGS sequence"/>
</dbReference>
<dbReference type="RefSeq" id="WP_009481698.1">
    <property type="nucleotide sequence ID" value="NZ_BAFE01000027.1"/>
</dbReference>